<dbReference type="Pfam" id="PF11186">
    <property type="entry name" value="DUF2972"/>
    <property type="match status" value="1"/>
</dbReference>
<evidence type="ECO:0000313" key="2">
    <source>
        <dbReference type="Proteomes" id="UP000343544"/>
    </source>
</evidence>
<dbReference type="AlphaFoldDB" id="A0AAD2QXE7"/>
<comment type="caution">
    <text evidence="1">The sequence shown here is derived from an EMBL/GenBank/DDBJ whole genome shotgun (WGS) entry which is preliminary data.</text>
</comment>
<protein>
    <submittedName>
        <fullName evidence="1">DUF2972 domain-containing protein</fullName>
    </submittedName>
</protein>
<evidence type="ECO:0000313" key="1">
    <source>
        <dbReference type="EMBL" id="EAL7594784.1"/>
    </source>
</evidence>
<dbReference type="InterPro" id="IPR021353">
    <property type="entry name" value="DUF2972"/>
</dbReference>
<accession>A0AAD2QXE7</accession>
<dbReference type="Proteomes" id="UP000343544">
    <property type="component" value="Unassembled WGS sequence"/>
</dbReference>
<proteinExistence type="predicted"/>
<organism evidence="1 2">
    <name type="scientific">Campylobacter jejuni</name>
    <dbReference type="NCBI Taxonomy" id="197"/>
    <lineage>
        <taxon>Bacteria</taxon>
        <taxon>Pseudomonadati</taxon>
        <taxon>Campylobacterota</taxon>
        <taxon>Epsilonproteobacteria</taxon>
        <taxon>Campylobacterales</taxon>
        <taxon>Campylobacteraceae</taxon>
        <taxon>Campylobacter</taxon>
    </lineage>
</organism>
<sequence length="662" mass="78715">MSAKQRIKGHLAYKLGQLLLDYDKRKNLKSYTLLEKENLEQRYGFYSKWGGGLILLLFKLHQIKKEHKTLTKFRKILELARKDLALIPLENYPDFNEALWIKTQLTYRLGKVLIECDKAKFKGGYLHFFKKITEAKKDFYAFRQSQLYLIKNKLKFENEKDFDVFLNSYFKLDNLLFLAKDYQALLHTLIFNFTFVMKHLEPIETWLRSEEFKTRYIRTKHPYPPLLNPRILNELLEFGSKIKALNLKSKETLKEELKEALNKVSLNELSYEARVYIKNELDYRLIDANLAWDLNLSLPKNYKFLFWGSHGVGNFGFSNFMRKLKLNNIYYMNYNDSRLDYLNFYNSLLVNSYNYISIRDFKSVNKFFFLLPLDNHSVYLVRDVISSLKHHINFNWQGGNYLNIINFGMDCKEIWENRIGYIPNPKTTQTPDVSSAKRLLTKRARTVTFHDYTLMKVLNLKSIYIIDMSEIINGKAFETIDKLSKHFNLNRPSLKDKIFYDTIFGEFNTFLPLNIEINQILQLNQSVIVSICCKQLGSLNADLVSIDDLIQFSHSRFSVFTHKNNMEILQNHVKIYEKLRLYINNLINALKLQKDIEDKKKIDEKQVLSFLEQNPQIAKKFKKILDEEHLTFIKEHRPDIVASWKYYAKFEKICEALMKERV</sequence>
<name>A0AAD2QXE7_CAMJU</name>
<dbReference type="EMBL" id="AACQYW010000007">
    <property type="protein sequence ID" value="EAL7594784.1"/>
    <property type="molecule type" value="Genomic_DNA"/>
</dbReference>
<gene>
    <name evidence="1" type="ORF">DVI03_03735</name>
</gene>
<reference evidence="1 2" key="1">
    <citation type="submission" date="2018-07" db="EMBL/GenBank/DDBJ databases">
        <authorList>
            <consortium name="PulseNet: The National Subtyping Network for Foodborne Disease Surveillance"/>
            <person name="Tarr C.L."/>
            <person name="Trees E."/>
            <person name="Katz L.S."/>
            <person name="Carleton-Romer H.A."/>
            <person name="Stroika S."/>
            <person name="Kucerova Z."/>
            <person name="Roache K.F."/>
            <person name="Sabol A.L."/>
            <person name="Besser J."/>
            <person name="Gerner-Smidt P."/>
        </authorList>
    </citation>
    <scope>NUCLEOTIDE SEQUENCE [LARGE SCALE GENOMIC DNA]</scope>
    <source>
        <strain evidence="1 2">PNUSAC005307</strain>
    </source>
</reference>